<name>A0A212JFW8_9BACT</name>
<gene>
    <name evidence="2" type="ORF">KL86DYS1_12142</name>
</gene>
<proteinExistence type="predicted"/>
<dbReference type="AlphaFoldDB" id="A0A212JFW8"/>
<reference evidence="2" key="1">
    <citation type="submission" date="2016-04" db="EMBL/GenBank/DDBJ databases">
        <authorList>
            <person name="Evans L.H."/>
            <person name="Alamgir A."/>
            <person name="Owens N."/>
            <person name="Weber N.D."/>
            <person name="Virtaneva K."/>
            <person name="Barbian K."/>
            <person name="Babar A."/>
            <person name="Rosenke K."/>
        </authorList>
    </citation>
    <scope>NUCLEOTIDE SEQUENCE</scope>
    <source>
        <strain evidence="2">86-1</strain>
    </source>
</reference>
<evidence type="ECO:0000313" key="2">
    <source>
        <dbReference type="EMBL" id="SBV98324.1"/>
    </source>
</evidence>
<evidence type="ECO:0000256" key="1">
    <source>
        <dbReference type="SAM" id="MobiDB-lite"/>
    </source>
</evidence>
<organism evidence="2">
    <name type="scientific">uncultured Dysgonomonas sp</name>
    <dbReference type="NCBI Taxonomy" id="206096"/>
    <lineage>
        <taxon>Bacteria</taxon>
        <taxon>Pseudomonadati</taxon>
        <taxon>Bacteroidota</taxon>
        <taxon>Bacteroidia</taxon>
        <taxon>Bacteroidales</taxon>
        <taxon>Dysgonomonadaceae</taxon>
        <taxon>Dysgonomonas</taxon>
        <taxon>environmental samples</taxon>
    </lineage>
</organism>
<protein>
    <submittedName>
        <fullName evidence="2">Uncharacterized protein</fullName>
    </submittedName>
</protein>
<feature type="region of interest" description="Disordered" evidence="1">
    <location>
        <begin position="100"/>
        <end position="119"/>
    </location>
</feature>
<dbReference type="RefSeq" id="WP_296940726.1">
    <property type="nucleotide sequence ID" value="NZ_LT599032.1"/>
</dbReference>
<sequence length="662" mass="75715">MKKKWQKRLMSLVSKLGFGEKMKAGSLTADEQKQLFTEYESTYGLTFAADKEADEDDDEESQSVLSAEEQMQLASIFGEDKAPKTAKEAVPALTKKVKEQRQTIEDLGKQTEDDTPLEKVKAEKPSTLVIATTLGLSAHSTAYLFGIESPTFARAKWYNNLMVARKAHESEADITPEQSVEFKEAVTALSTELRNRVDYLNQNNMLDLLDFEKLVSGQGSIDYSDLFGQAGEYIVRRTDIILAYLRSLPSVDHIFPMVSNVQNKEIVPGAHFGELSQGYRKGKIYKGRANFTAEIYAVNDLMFKFLFEDLIDLEKQYIGYLNREGSNVIKWTFIEWIMVHFGQILHNERNQRRVIGVRVPQQNVKDNPAMFGADGILRAVERVEEQYKVLPFLDMKTYDNSTILDYFEEIYDRVEQILPSMEGMSFYANGKHKRAYTRLFRAKYGKDNDFTGVKEGLIDISPEKIIWVPNMKNTDYKVILTFPGNMENYEDKPNEMVMFYFERDWESLGVMSRWKEGSGLRQAGVRYKDLELLKKSNFKHQYVFTNFPATDLDPDVSKIDGSLNTLFLTGENTAAAVITDIENFEQDRVYKIVCGSLNNATKVNKTGKFAKIQSQFVPTKVGDYIKVYAELEDYQETTEDGETYTATRPTGNFLELERKVSA</sequence>
<dbReference type="EMBL" id="FLUM01000001">
    <property type="protein sequence ID" value="SBV98324.1"/>
    <property type="molecule type" value="Genomic_DNA"/>
</dbReference>
<accession>A0A212JFW8</accession>